<dbReference type="InterPro" id="IPR036322">
    <property type="entry name" value="WD40_repeat_dom_sf"/>
</dbReference>
<dbReference type="Pfam" id="PF00400">
    <property type="entry name" value="WD40"/>
    <property type="match status" value="2"/>
</dbReference>
<dbReference type="AlphaFoldDB" id="A0AAN7ANG4"/>
<dbReference type="PROSITE" id="PS50294">
    <property type="entry name" value="WD_REPEATS_REGION"/>
    <property type="match status" value="1"/>
</dbReference>
<comment type="caution">
    <text evidence="7">The sequence shown here is derived from an EMBL/GenBank/DDBJ whole genome shotgun (WGS) entry which is preliminary data.</text>
</comment>
<evidence type="ECO:0000256" key="1">
    <source>
        <dbReference type="ARBA" id="ARBA00004123"/>
    </source>
</evidence>
<dbReference type="EMBL" id="MU864350">
    <property type="protein sequence ID" value="KAK4193583.1"/>
    <property type="molecule type" value="Genomic_DNA"/>
</dbReference>
<dbReference type="PROSITE" id="PS50082">
    <property type="entry name" value="WD_REPEATS_2"/>
    <property type="match status" value="1"/>
</dbReference>
<accession>A0AAN7ANG4</accession>
<comment type="subcellular location">
    <subcellularLocation>
        <location evidence="1">Nucleus</location>
    </subcellularLocation>
</comment>
<reference evidence="7" key="2">
    <citation type="submission" date="2023-05" db="EMBL/GenBank/DDBJ databases">
        <authorList>
            <consortium name="Lawrence Berkeley National Laboratory"/>
            <person name="Steindorff A."/>
            <person name="Hensen N."/>
            <person name="Bonometti L."/>
            <person name="Westerberg I."/>
            <person name="Brannstrom I.O."/>
            <person name="Guillou S."/>
            <person name="Cros-Aarteil S."/>
            <person name="Calhoun S."/>
            <person name="Haridas S."/>
            <person name="Kuo A."/>
            <person name="Mondo S."/>
            <person name="Pangilinan J."/>
            <person name="Riley R."/>
            <person name="Labutti K."/>
            <person name="Andreopoulos B."/>
            <person name="Lipzen A."/>
            <person name="Chen C."/>
            <person name="Yanf M."/>
            <person name="Daum C."/>
            <person name="Ng V."/>
            <person name="Clum A."/>
            <person name="Ohm R."/>
            <person name="Martin F."/>
            <person name="Silar P."/>
            <person name="Natvig D."/>
            <person name="Lalanne C."/>
            <person name="Gautier V."/>
            <person name="Ament-Velasquez S.L."/>
            <person name="Kruys A."/>
            <person name="Hutchinson M.I."/>
            <person name="Powell A.J."/>
            <person name="Barry K."/>
            <person name="Miller A.N."/>
            <person name="Grigoriev I.V."/>
            <person name="Debuchy R."/>
            <person name="Gladieux P."/>
            <person name="Thoren M.H."/>
            <person name="Johannesson H."/>
        </authorList>
    </citation>
    <scope>NUCLEOTIDE SEQUENCE</scope>
    <source>
        <strain evidence="7">PSN309</strain>
    </source>
</reference>
<dbReference type="Gene3D" id="2.130.10.10">
    <property type="entry name" value="YVTN repeat-like/Quinoprotein amine dehydrogenase"/>
    <property type="match status" value="2"/>
</dbReference>
<feature type="repeat" description="WD" evidence="6">
    <location>
        <begin position="143"/>
        <end position="178"/>
    </location>
</feature>
<evidence type="ECO:0000256" key="4">
    <source>
        <dbReference type="ARBA" id="ARBA00022737"/>
    </source>
</evidence>
<keyword evidence="8" id="KW-1185">Reference proteome</keyword>
<dbReference type="GO" id="GO:0048188">
    <property type="term" value="C:Set1C/COMPASS complex"/>
    <property type="evidence" value="ECO:0007669"/>
    <property type="project" value="TreeGrafter"/>
</dbReference>
<proteinExistence type="inferred from homology"/>
<dbReference type="InterPro" id="IPR015943">
    <property type="entry name" value="WD40/YVTN_repeat-like_dom_sf"/>
</dbReference>
<keyword evidence="5" id="KW-0539">Nucleus</keyword>
<evidence type="ECO:0000256" key="6">
    <source>
        <dbReference type="PROSITE-ProRule" id="PRU00221"/>
    </source>
</evidence>
<evidence type="ECO:0000313" key="7">
    <source>
        <dbReference type="EMBL" id="KAK4193583.1"/>
    </source>
</evidence>
<dbReference type="PANTHER" id="PTHR19861:SF0">
    <property type="entry name" value="WD REPEAT-CONTAINING PROTEIN 82"/>
    <property type="match status" value="1"/>
</dbReference>
<dbReference type="Proteomes" id="UP001302126">
    <property type="component" value="Unassembled WGS sequence"/>
</dbReference>
<dbReference type="InterPro" id="IPR001680">
    <property type="entry name" value="WD40_rpt"/>
</dbReference>
<dbReference type="InterPro" id="IPR037867">
    <property type="entry name" value="Swd2/WDR82"/>
</dbReference>
<organism evidence="7 8">
    <name type="scientific">Podospora australis</name>
    <dbReference type="NCBI Taxonomy" id="1536484"/>
    <lineage>
        <taxon>Eukaryota</taxon>
        <taxon>Fungi</taxon>
        <taxon>Dikarya</taxon>
        <taxon>Ascomycota</taxon>
        <taxon>Pezizomycotina</taxon>
        <taxon>Sordariomycetes</taxon>
        <taxon>Sordariomycetidae</taxon>
        <taxon>Sordariales</taxon>
        <taxon>Podosporaceae</taxon>
        <taxon>Podospora</taxon>
    </lineage>
</organism>
<dbReference type="SMART" id="SM00320">
    <property type="entry name" value="WD40"/>
    <property type="match status" value="5"/>
</dbReference>
<evidence type="ECO:0000256" key="5">
    <source>
        <dbReference type="ARBA" id="ARBA00023242"/>
    </source>
</evidence>
<comment type="similarity">
    <text evidence="2">Belongs to the WD repeat SWD2 family.</text>
</comment>
<gene>
    <name evidence="7" type="ORF">QBC35DRAFT_479642</name>
</gene>
<dbReference type="GO" id="GO:0003682">
    <property type="term" value="F:chromatin binding"/>
    <property type="evidence" value="ECO:0007669"/>
    <property type="project" value="TreeGrafter"/>
</dbReference>
<dbReference type="GO" id="GO:0016070">
    <property type="term" value="P:RNA metabolic process"/>
    <property type="evidence" value="ECO:0007669"/>
    <property type="project" value="UniProtKB-ARBA"/>
</dbReference>
<protein>
    <submittedName>
        <fullName evidence="7">WD40-repeat-containing domain protein</fullName>
    </submittedName>
</protein>
<evidence type="ECO:0000313" key="8">
    <source>
        <dbReference type="Proteomes" id="UP001302126"/>
    </source>
</evidence>
<reference evidence="7" key="1">
    <citation type="journal article" date="2023" name="Mol. Phylogenet. Evol.">
        <title>Genome-scale phylogeny and comparative genomics of the fungal order Sordariales.</title>
        <authorList>
            <person name="Hensen N."/>
            <person name="Bonometti L."/>
            <person name="Westerberg I."/>
            <person name="Brannstrom I.O."/>
            <person name="Guillou S."/>
            <person name="Cros-Aarteil S."/>
            <person name="Calhoun S."/>
            <person name="Haridas S."/>
            <person name="Kuo A."/>
            <person name="Mondo S."/>
            <person name="Pangilinan J."/>
            <person name="Riley R."/>
            <person name="LaButti K."/>
            <person name="Andreopoulos B."/>
            <person name="Lipzen A."/>
            <person name="Chen C."/>
            <person name="Yan M."/>
            <person name="Daum C."/>
            <person name="Ng V."/>
            <person name="Clum A."/>
            <person name="Steindorff A."/>
            <person name="Ohm R.A."/>
            <person name="Martin F."/>
            <person name="Silar P."/>
            <person name="Natvig D.O."/>
            <person name="Lalanne C."/>
            <person name="Gautier V."/>
            <person name="Ament-Velasquez S.L."/>
            <person name="Kruys A."/>
            <person name="Hutchinson M.I."/>
            <person name="Powell A.J."/>
            <person name="Barry K."/>
            <person name="Miller A.N."/>
            <person name="Grigoriev I.V."/>
            <person name="Debuchy R."/>
            <person name="Gladieux P."/>
            <person name="Hiltunen Thoren M."/>
            <person name="Johannesson H."/>
        </authorList>
    </citation>
    <scope>NUCLEOTIDE SEQUENCE</scope>
    <source>
        <strain evidence="7">PSN309</strain>
    </source>
</reference>
<keyword evidence="3 6" id="KW-0853">WD repeat</keyword>
<dbReference type="SUPFAM" id="SSF50978">
    <property type="entry name" value="WD40 repeat-like"/>
    <property type="match status" value="1"/>
</dbReference>
<dbReference type="PANTHER" id="PTHR19861">
    <property type="entry name" value="WD40 REPEAT PROTEIN SWD2"/>
    <property type="match status" value="1"/>
</dbReference>
<keyword evidence="4" id="KW-0677">Repeat</keyword>
<evidence type="ECO:0000256" key="2">
    <source>
        <dbReference type="ARBA" id="ARBA00005616"/>
    </source>
</evidence>
<evidence type="ECO:0000256" key="3">
    <source>
        <dbReference type="ARBA" id="ARBA00022574"/>
    </source>
</evidence>
<sequence length="380" mass="41653">MASTPMDIDDISSLASTPALNITRTLPTANLPTTAQVSDVIFQFRPTKLFSREEAKGTKQQPHILSIDFDDPGDLCMTSESDETIQIYNVKEGRHEKTLLSKKYGVKLAKFTHASSSILYASTKQNDAIRYLSTHDNSFIRYFEGHEGTVTNIALHPGSDNFISTSVDGTALLWDTQTKNWTGKLFLNGPTLAAWDPSGNVFAVASPSSGSILLYDRRNYAKAPFSIFDVLKARGPADPAAAFSGWTKLEFSNDGKHILLGSRSGGHFLLDAFDGGLKSYLKKPNGGTRRQAPGESEVGGIESCTGECCFAPDGRFVISGGKSDLLVWDTLIFPDDNKVLEPTHVLEEKREAAVVAYNPRYNMIATADQDLMFWLPDPHM</sequence>
<name>A0AAN7ANG4_9PEZI</name>